<keyword evidence="2" id="KW-1185">Reference proteome</keyword>
<sequence length="256" mass="28876">MPLLNIVSYWLTLYHSSRGHPFDSLAFQTHFGMHRGLHVTWVASDPEDKMPPPLDDSDDYEEVFITIAHGGSERLEKRCQLKASSIPLKIRGNPISRDDYNHVLSLLHALSLSSDPKAIISVKESSSNAGKAALASWLNRIITLKVNEIVEKELAHLDCHPWSIIKIEKMSTYPFGKGYVGAVEVDLATAIFGDDVLLSNGFPPSTIKEWCYHIILLNWKRIKKKYVHKEKDMLVGQKAVKEAMIPLEKEGIVTYD</sequence>
<dbReference type="AlphaFoldDB" id="A0A4S4M6X0"/>
<comment type="caution">
    <text evidence="1">The sequence shown here is derived from an EMBL/GenBank/DDBJ whole genome shotgun (WGS) entry which is preliminary data.</text>
</comment>
<protein>
    <submittedName>
        <fullName evidence="1">Uncharacterized protein</fullName>
    </submittedName>
</protein>
<evidence type="ECO:0000313" key="1">
    <source>
        <dbReference type="EMBL" id="THH21036.1"/>
    </source>
</evidence>
<dbReference type="Proteomes" id="UP000310158">
    <property type="component" value="Unassembled WGS sequence"/>
</dbReference>
<name>A0A4S4M6X0_9AGAM</name>
<dbReference type="EMBL" id="SGPL01000009">
    <property type="protein sequence ID" value="THH21036.1"/>
    <property type="molecule type" value="Genomic_DNA"/>
</dbReference>
<proteinExistence type="predicted"/>
<reference evidence="1 2" key="1">
    <citation type="submission" date="2019-02" db="EMBL/GenBank/DDBJ databases">
        <title>Genome sequencing of the rare red list fungi Bondarzewia mesenterica.</title>
        <authorList>
            <person name="Buettner E."/>
            <person name="Kellner H."/>
        </authorList>
    </citation>
    <scope>NUCLEOTIDE SEQUENCE [LARGE SCALE GENOMIC DNA]</scope>
    <source>
        <strain evidence="1 2">DSM 108281</strain>
    </source>
</reference>
<organism evidence="1 2">
    <name type="scientific">Bondarzewia mesenterica</name>
    <dbReference type="NCBI Taxonomy" id="1095465"/>
    <lineage>
        <taxon>Eukaryota</taxon>
        <taxon>Fungi</taxon>
        <taxon>Dikarya</taxon>
        <taxon>Basidiomycota</taxon>
        <taxon>Agaricomycotina</taxon>
        <taxon>Agaricomycetes</taxon>
        <taxon>Russulales</taxon>
        <taxon>Bondarzewiaceae</taxon>
        <taxon>Bondarzewia</taxon>
    </lineage>
</organism>
<gene>
    <name evidence="1" type="ORF">EW146_g445</name>
</gene>
<evidence type="ECO:0000313" key="2">
    <source>
        <dbReference type="Proteomes" id="UP000310158"/>
    </source>
</evidence>
<accession>A0A4S4M6X0</accession>